<evidence type="ECO:0000259" key="2">
    <source>
        <dbReference type="Pfam" id="PF00535"/>
    </source>
</evidence>
<dbReference type="InterPro" id="IPR050256">
    <property type="entry name" value="Glycosyltransferase_2"/>
</dbReference>
<keyword evidence="4" id="KW-1185">Reference proteome</keyword>
<sequence length="286" mass="31154">MKEISVILPAKNESASVGQTVSLIKSHWAGAEIIVVDDGSTDDTACVAESSGARVVTHPYSKGNGAAIKTGLRAASNNIVVCMDADGQHRAEDILVLLEKLEAGFDMVVGSRSRQGQAGFHRSLANGFYNRFASWMVGHKIEDLTSGFRAVRKDKFMEFISLLPNKFSYPTTITMSFFRAGYSVGYAPVNVLSRAEGSASHISPWKDGVRFLLIIFKIGTLFSPLKLFFPISLVLGLSGISYYAYTYLTDGRFTNMGALLFTTAILVFLMGLVSEQITALMYKGKN</sequence>
<comment type="caution">
    <text evidence="3">The sequence shown here is derived from an EMBL/GenBank/DDBJ whole genome shotgun (WGS) entry which is preliminary data.</text>
</comment>
<dbReference type="Proteomes" id="UP001168380">
    <property type="component" value="Unassembled WGS sequence"/>
</dbReference>
<evidence type="ECO:0000256" key="1">
    <source>
        <dbReference type="SAM" id="Phobius"/>
    </source>
</evidence>
<dbReference type="InterPro" id="IPR029044">
    <property type="entry name" value="Nucleotide-diphossugar_trans"/>
</dbReference>
<dbReference type="PANTHER" id="PTHR48090:SF7">
    <property type="entry name" value="RFBJ PROTEIN"/>
    <property type="match status" value="1"/>
</dbReference>
<proteinExistence type="predicted"/>
<dbReference type="CDD" id="cd04179">
    <property type="entry name" value="DPM_DPG-synthase_like"/>
    <property type="match status" value="1"/>
</dbReference>
<keyword evidence="1" id="KW-1133">Transmembrane helix</keyword>
<dbReference type="PANTHER" id="PTHR48090">
    <property type="entry name" value="UNDECAPRENYL-PHOSPHATE 4-DEOXY-4-FORMAMIDO-L-ARABINOSE TRANSFERASE-RELATED"/>
    <property type="match status" value="1"/>
</dbReference>
<name>A0ABT8TGS6_9GAMM</name>
<evidence type="ECO:0000313" key="3">
    <source>
        <dbReference type="EMBL" id="MDO3382825.1"/>
    </source>
</evidence>
<keyword evidence="1" id="KW-0812">Transmembrane</keyword>
<dbReference type="Pfam" id="PF00535">
    <property type="entry name" value="Glycos_transf_2"/>
    <property type="match status" value="1"/>
</dbReference>
<feature type="transmembrane region" description="Helical" evidence="1">
    <location>
        <begin position="257"/>
        <end position="282"/>
    </location>
</feature>
<dbReference type="InterPro" id="IPR001173">
    <property type="entry name" value="Glyco_trans_2-like"/>
</dbReference>
<feature type="transmembrane region" description="Helical" evidence="1">
    <location>
        <begin position="227"/>
        <end position="245"/>
    </location>
</feature>
<dbReference type="EMBL" id="JAULRT010000059">
    <property type="protein sequence ID" value="MDO3382825.1"/>
    <property type="molecule type" value="Genomic_DNA"/>
</dbReference>
<evidence type="ECO:0000313" key="4">
    <source>
        <dbReference type="Proteomes" id="UP001168380"/>
    </source>
</evidence>
<protein>
    <submittedName>
        <fullName evidence="3">Glycosyltransferase family 2 protein</fullName>
    </submittedName>
</protein>
<dbReference type="Gene3D" id="3.90.550.10">
    <property type="entry name" value="Spore Coat Polysaccharide Biosynthesis Protein SpsA, Chain A"/>
    <property type="match status" value="1"/>
</dbReference>
<dbReference type="RefSeq" id="WP_302713322.1">
    <property type="nucleotide sequence ID" value="NZ_JAULRT010000059.1"/>
</dbReference>
<keyword evidence="1" id="KW-0472">Membrane</keyword>
<gene>
    <name evidence="3" type="ORF">QWI16_11665</name>
</gene>
<accession>A0ABT8TGS6</accession>
<reference evidence="3" key="1">
    <citation type="submission" date="2023-07" db="EMBL/GenBank/DDBJ databases">
        <title>Gilvimarinus algae sp. nov., isolated from the surface of Kelp.</title>
        <authorList>
            <person name="Sun Y.Y."/>
            <person name="Gong Y."/>
            <person name="Du Z.J."/>
        </authorList>
    </citation>
    <scope>NUCLEOTIDE SEQUENCE</scope>
    <source>
        <strain evidence="3">SDUM040014</strain>
    </source>
</reference>
<dbReference type="SUPFAM" id="SSF53448">
    <property type="entry name" value="Nucleotide-diphospho-sugar transferases"/>
    <property type="match status" value="1"/>
</dbReference>
<feature type="domain" description="Glycosyltransferase 2-like" evidence="2">
    <location>
        <begin position="5"/>
        <end position="157"/>
    </location>
</feature>
<organism evidence="3 4">
    <name type="scientific">Gilvimarinus algae</name>
    <dbReference type="NCBI Taxonomy" id="3058037"/>
    <lineage>
        <taxon>Bacteria</taxon>
        <taxon>Pseudomonadati</taxon>
        <taxon>Pseudomonadota</taxon>
        <taxon>Gammaproteobacteria</taxon>
        <taxon>Cellvibrionales</taxon>
        <taxon>Cellvibrionaceae</taxon>
        <taxon>Gilvimarinus</taxon>
    </lineage>
</organism>